<dbReference type="KEGG" id="dcr:108227961"/>
<keyword evidence="6" id="KW-0256">Endoplasmic reticulum</keyword>
<organism evidence="14 15">
    <name type="scientific">Daucus carota subsp. sativus</name>
    <name type="common">Carrot</name>
    <dbReference type="NCBI Taxonomy" id="79200"/>
    <lineage>
        <taxon>Eukaryota</taxon>
        <taxon>Viridiplantae</taxon>
        <taxon>Streptophyta</taxon>
        <taxon>Embryophyta</taxon>
        <taxon>Tracheophyta</taxon>
        <taxon>Spermatophyta</taxon>
        <taxon>Magnoliopsida</taxon>
        <taxon>eudicotyledons</taxon>
        <taxon>Gunneridae</taxon>
        <taxon>Pentapetalae</taxon>
        <taxon>asterids</taxon>
        <taxon>campanulids</taxon>
        <taxon>Apiales</taxon>
        <taxon>Apiaceae</taxon>
        <taxon>Apioideae</taxon>
        <taxon>Scandiceae</taxon>
        <taxon>Daucinae</taxon>
        <taxon>Daucus</taxon>
        <taxon>Daucus sect. Daucus</taxon>
    </lineage>
</organism>
<protein>
    <recommendedName>
        <fullName evidence="16">Cytochrome P450 CYP736A12-like</fullName>
    </recommendedName>
</protein>
<feature type="binding site" description="axial binding residue" evidence="12">
    <location>
        <position position="444"/>
    </location>
    <ligand>
        <name>heme</name>
        <dbReference type="ChEBI" id="CHEBI:30413"/>
    </ligand>
    <ligandPart>
        <name>Fe</name>
        <dbReference type="ChEBI" id="CHEBI:18248"/>
    </ligandPart>
</feature>
<evidence type="ECO:0000256" key="13">
    <source>
        <dbReference type="RuleBase" id="RU000461"/>
    </source>
</evidence>
<dbReference type="PROSITE" id="PS00086">
    <property type="entry name" value="CYTOCHROME_P450"/>
    <property type="match status" value="1"/>
</dbReference>
<evidence type="ECO:0000256" key="11">
    <source>
        <dbReference type="ARBA" id="ARBA00023136"/>
    </source>
</evidence>
<dbReference type="CDD" id="cd11072">
    <property type="entry name" value="CYP71-like"/>
    <property type="match status" value="1"/>
</dbReference>
<comment type="similarity">
    <text evidence="3 13">Belongs to the cytochrome P450 family.</text>
</comment>
<dbReference type="EMBL" id="CP093348">
    <property type="protein sequence ID" value="WOH07110.1"/>
    <property type="molecule type" value="Genomic_DNA"/>
</dbReference>
<keyword evidence="4 12" id="KW-0349">Heme</keyword>
<evidence type="ECO:0000256" key="2">
    <source>
        <dbReference type="ARBA" id="ARBA00004111"/>
    </source>
</evidence>
<keyword evidence="15" id="KW-1185">Reference proteome</keyword>
<dbReference type="PANTHER" id="PTHR47943:SF9">
    <property type="entry name" value="CYTOCHROME P450"/>
    <property type="match status" value="1"/>
</dbReference>
<dbReference type="AlphaFoldDB" id="A0AAF0XFJ5"/>
<sequence>MSPTDFALLIVSAGSLWWFILQCRTMVRQHGRRQPPGPIGLPVIGHLHMLGKLPHRSLYKLSQKYGPIMSIRLGSVPTIIVSSPSAAELFLRTHDTVFASRPNAQAAEYLSYGSKGMAFSKYGSYWRSVRKFCTMELLSVAKIDSMARLRREELGLLVESLKVAARAGEVVDFSEKVARLIEDMTCRMLFGKSRDDRFDLSKIIHELAEIAGAFNVADYVPFLGAFDLQGLTRRSRVTAKAFDKILETIIDDHEEKARNDDTKLDRDFVDVMLALKNNPTSTHQQLAETIDRSITKAIILDMIFGAIDTSQTAIEWIMSELIRHPSVMKRLQEEINIIVNCEVVEESHLDKLEYLDMVVKEALRLHPVAPLLVPHESMEDIVIDGYYIEKNSRLIINNWGIGRDPGIWSENVEEFLPERFAGTDIDLRGESFQLIPFGSGRRGCPGMHLGLINIKLVVAQLVHSFDWELPFGISPDELNMDEAFGLSLPRAEHLLAIPKFRKS</sequence>
<dbReference type="InterPro" id="IPR001128">
    <property type="entry name" value="Cyt_P450"/>
</dbReference>
<dbReference type="InterPro" id="IPR002401">
    <property type="entry name" value="Cyt_P450_E_grp-I"/>
</dbReference>
<keyword evidence="5 12" id="KW-0479">Metal-binding</keyword>
<dbReference type="Proteomes" id="UP000077755">
    <property type="component" value="Chromosome 6"/>
</dbReference>
<proteinExistence type="inferred from homology"/>
<evidence type="ECO:0000256" key="6">
    <source>
        <dbReference type="ARBA" id="ARBA00022824"/>
    </source>
</evidence>
<comment type="subcellular location">
    <subcellularLocation>
        <location evidence="2">Microsome membrane</location>
        <topology evidence="2">Single-pass membrane protein</topology>
    </subcellularLocation>
</comment>
<comment type="cofactor">
    <cofactor evidence="1 12">
        <name>heme</name>
        <dbReference type="ChEBI" id="CHEBI:30413"/>
    </cofactor>
</comment>
<dbReference type="GO" id="GO:0005506">
    <property type="term" value="F:iron ion binding"/>
    <property type="evidence" value="ECO:0007669"/>
    <property type="project" value="InterPro"/>
</dbReference>
<evidence type="ECO:0000256" key="12">
    <source>
        <dbReference type="PIRSR" id="PIRSR602401-1"/>
    </source>
</evidence>
<reference evidence="14" key="1">
    <citation type="journal article" date="2016" name="Nat. Genet.">
        <title>A high-quality carrot genome assembly provides new insights into carotenoid accumulation and asterid genome evolution.</title>
        <authorList>
            <person name="Iorizzo M."/>
            <person name="Ellison S."/>
            <person name="Senalik D."/>
            <person name="Zeng P."/>
            <person name="Satapoomin P."/>
            <person name="Huang J."/>
            <person name="Bowman M."/>
            <person name="Iovene M."/>
            <person name="Sanseverino W."/>
            <person name="Cavagnaro P."/>
            <person name="Yildiz M."/>
            <person name="Macko-Podgorni A."/>
            <person name="Moranska E."/>
            <person name="Grzebelus E."/>
            <person name="Grzebelus D."/>
            <person name="Ashrafi H."/>
            <person name="Zheng Z."/>
            <person name="Cheng S."/>
            <person name="Spooner D."/>
            <person name="Van Deynze A."/>
            <person name="Simon P."/>
        </authorList>
    </citation>
    <scope>NUCLEOTIDE SEQUENCE</scope>
    <source>
        <tissue evidence="14">Leaf</tissue>
    </source>
</reference>
<dbReference type="GO" id="GO:0020037">
    <property type="term" value="F:heme binding"/>
    <property type="evidence" value="ECO:0007669"/>
    <property type="project" value="InterPro"/>
</dbReference>
<evidence type="ECO:0000256" key="10">
    <source>
        <dbReference type="ARBA" id="ARBA00023033"/>
    </source>
</evidence>
<accession>A0AAF0XFJ5</accession>
<reference evidence="14" key="2">
    <citation type="submission" date="2022-03" db="EMBL/GenBank/DDBJ databases">
        <title>Draft title - Genomic analysis of global carrot germplasm unveils the trajectory of domestication and the origin of high carotenoid orange carrot.</title>
        <authorList>
            <person name="Iorizzo M."/>
            <person name="Ellison S."/>
            <person name="Senalik D."/>
            <person name="Macko-Podgorni A."/>
            <person name="Grzebelus D."/>
            <person name="Bostan H."/>
            <person name="Rolling W."/>
            <person name="Curaba J."/>
            <person name="Simon P."/>
        </authorList>
    </citation>
    <scope>NUCLEOTIDE SEQUENCE</scope>
    <source>
        <tissue evidence="14">Leaf</tissue>
    </source>
</reference>
<keyword evidence="10 13" id="KW-0503">Monooxygenase</keyword>
<evidence type="ECO:0000256" key="7">
    <source>
        <dbReference type="ARBA" id="ARBA00022848"/>
    </source>
</evidence>
<evidence type="ECO:0000256" key="8">
    <source>
        <dbReference type="ARBA" id="ARBA00023002"/>
    </source>
</evidence>
<evidence type="ECO:0000313" key="15">
    <source>
        <dbReference type="Proteomes" id="UP000077755"/>
    </source>
</evidence>
<evidence type="ECO:0000256" key="1">
    <source>
        <dbReference type="ARBA" id="ARBA00001971"/>
    </source>
</evidence>
<evidence type="ECO:0000256" key="5">
    <source>
        <dbReference type="ARBA" id="ARBA00022723"/>
    </source>
</evidence>
<evidence type="ECO:0000256" key="9">
    <source>
        <dbReference type="ARBA" id="ARBA00023004"/>
    </source>
</evidence>
<dbReference type="InterPro" id="IPR017972">
    <property type="entry name" value="Cyt_P450_CS"/>
</dbReference>
<dbReference type="GO" id="GO:0016705">
    <property type="term" value="F:oxidoreductase activity, acting on paired donors, with incorporation or reduction of molecular oxygen"/>
    <property type="evidence" value="ECO:0007669"/>
    <property type="project" value="InterPro"/>
</dbReference>
<evidence type="ECO:0000313" key="14">
    <source>
        <dbReference type="EMBL" id="WOH07110.1"/>
    </source>
</evidence>
<keyword evidence="7" id="KW-0492">Microsome</keyword>
<keyword evidence="11" id="KW-0472">Membrane</keyword>
<gene>
    <name evidence="14" type="ORF">DCAR_0626539</name>
</gene>
<dbReference type="PANTHER" id="PTHR47943">
    <property type="entry name" value="CYTOCHROME P450 93A3-LIKE"/>
    <property type="match status" value="1"/>
</dbReference>
<keyword evidence="9 12" id="KW-0408">Iron</keyword>
<dbReference type="Pfam" id="PF00067">
    <property type="entry name" value="p450"/>
    <property type="match status" value="1"/>
</dbReference>
<dbReference type="PRINTS" id="PR00385">
    <property type="entry name" value="P450"/>
</dbReference>
<dbReference type="GO" id="GO:0004497">
    <property type="term" value="F:monooxygenase activity"/>
    <property type="evidence" value="ECO:0007669"/>
    <property type="project" value="UniProtKB-KW"/>
</dbReference>
<dbReference type="FunFam" id="1.10.630.10:FF:000011">
    <property type="entry name" value="Cytochrome P450 83B1"/>
    <property type="match status" value="1"/>
</dbReference>
<dbReference type="Gene3D" id="1.10.630.10">
    <property type="entry name" value="Cytochrome P450"/>
    <property type="match status" value="1"/>
</dbReference>
<keyword evidence="8 13" id="KW-0560">Oxidoreductase</keyword>
<dbReference type="InterPro" id="IPR036396">
    <property type="entry name" value="Cyt_P450_sf"/>
</dbReference>
<dbReference type="SUPFAM" id="SSF48264">
    <property type="entry name" value="Cytochrome P450"/>
    <property type="match status" value="1"/>
</dbReference>
<dbReference type="PRINTS" id="PR00463">
    <property type="entry name" value="EP450I"/>
</dbReference>
<evidence type="ECO:0000256" key="3">
    <source>
        <dbReference type="ARBA" id="ARBA00010617"/>
    </source>
</evidence>
<evidence type="ECO:0000256" key="4">
    <source>
        <dbReference type="ARBA" id="ARBA00022617"/>
    </source>
</evidence>
<evidence type="ECO:0008006" key="16">
    <source>
        <dbReference type="Google" id="ProtNLM"/>
    </source>
</evidence>
<name>A0AAF0XFJ5_DAUCS</name>